<dbReference type="SUPFAM" id="SSF48557">
    <property type="entry name" value="L-aspartase-like"/>
    <property type="match status" value="1"/>
</dbReference>
<feature type="non-terminal residue" evidence="2">
    <location>
        <position position="1"/>
    </location>
</feature>
<evidence type="ECO:0000259" key="1">
    <source>
        <dbReference type="Pfam" id="PF00206"/>
    </source>
</evidence>
<dbReference type="InterPro" id="IPR008948">
    <property type="entry name" value="L-Aspartase-like"/>
</dbReference>
<dbReference type="Gene3D" id="1.20.200.10">
    <property type="entry name" value="Fumarase/aspartase (Central domain)"/>
    <property type="match status" value="1"/>
</dbReference>
<dbReference type="PRINTS" id="PR00145">
    <property type="entry name" value="ARGSUCLYASE"/>
</dbReference>
<reference evidence="2" key="1">
    <citation type="journal article" date="2014" name="Front. Microbiol.">
        <title>High frequency of phylogenetically diverse reductive dehalogenase-homologous genes in deep subseafloor sedimentary metagenomes.</title>
        <authorList>
            <person name="Kawai M."/>
            <person name="Futagami T."/>
            <person name="Toyoda A."/>
            <person name="Takaki Y."/>
            <person name="Nishi S."/>
            <person name="Hori S."/>
            <person name="Arai W."/>
            <person name="Tsubouchi T."/>
            <person name="Morono Y."/>
            <person name="Uchiyama I."/>
            <person name="Ito T."/>
            <person name="Fujiyama A."/>
            <person name="Inagaki F."/>
            <person name="Takami H."/>
        </authorList>
    </citation>
    <scope>NUCLEOTIDE SEQUENCE</scope>
    <source>
        <strain evidence="2">Expedition CK06-06</strain>
    </source>
</reference>
<gene>
    <name evidence="2" type="ORF">S06H3_20292</name>
</gene>
<feature type="non-terminal residue" evidence="2">
    <location>
        <position position="276"/>
    </location>
</feature>
<comment type="caution">
    <text evidence="2">The sequence shown here is derived from an EMBL/GenBank/DDBJ whole genome shotgun (WGS) entry which is preliminary data.</text>
</comment>
<dbReference type="AlphaFoldDB" id="X1L231"/>
<name>X1L231_9ZZZZ</name>
<dbReference type="Pfam" id="PF00206">
    <property type="entry name" value="Lyase_1"/>
    <property type="match status" value="1"/>
</dbReference>
<dbReference type="GO" id="GO:0042450">
    <property type="term" value="P:L-arginine biosynthetic process via ornithine"/>
    <property type="evidence" value="ECO:0007669"/>
    <property type="project" value="InterPro"/>
</dbReference>
<proteinExistence type="predicted"/>
<dbReference type="InterPro" id="IPR024083">
    <property type="entry name" value="Fumarase/histidase_N"/>
</dbReference>
<feature type="domain" description="Fumarate lyase N-terminal" evidence="1">
    <location>
        <begin position="40"/>
        <end position="263"/>
    </location>
</feature>
<dbReference type="Gene3D" id="1.10.275.10">
    <property type="entry name" value="Fumarase/aspartase (N-terminal domain)"/>
    <property type="match status" value="1"/>
</dbReference>
<dbReference type="PANTHER" id="PTHR43814">
    <property type="entry name" value="ARGININOSUCCINATE LYASE"/>
    <property type="match status" value="1"/>
</dbReference>
<evidence type="ECO:0000313" key="2">
    <source>
        <dbReference type="EMBL" id="GAI13003.1"/>
    </source>
</evidence>
<dbReference type="PANTHER" id="PTHR43814:SF1">
    <property type="entry name" value="ARGININOSUCCINATE LYASE"/>
    <property type="match status" value="1"/>
</dbReference>
<protein>
    <recommendedName>
        <fullName evidence="1">Fumarate lyase N-terminal domain-containing protein</fullName>
    </recommendedName>
</protein>
<organism evidence="2">
    <name type="scientific">marine sediment metagenome</name>
    <dbReference type="NCBI Taxonomy" id="412755"/>
    <lineage>
        <taxon>unclassified sequences</taxon>
        <taxon>metagenomes</taxon>
        <taxon>ecological metagenomes</taxon>
    </lineage>
</organism>
<dbReference type="EMBL" id="BARV01010494">
    <property type="protein sequence ID" value="GAI13003.1"/>
    <property type="molecule type" value="Genomic_DNA"/>
</dbReference>
<dbReference type="InterPro" id="IPR022761">
    <property type="entry name" value="Fumarate_lyase_N"/>
</dbReference>
<dbReference type="InterPro" id="IPR009049">
    <property type="entry name" value="Argininosuccinate_lyase"/>
</dbReference>
<dbReference type="InterPro" id="IPR000362">
    <property type="entry name" value="Fumarate_lyase_fam"/>
</dbReference>
<sequence length="276" mass="31785">EIVERDNYKFPATSYKDAVLEPLFESFKEHFYQQLMAINYAHTVMLAEQNIITVGEAKEIIRGLYEIDKEIDLAFLKYTGEFEDVYFYLEQKLIKKIGIEIAGKMHTGRSRNDMDVTIYKMKIKLYLSSLINHLIKLIDSLIKVAEENKAVIVIAYTHGQPAQPTTFGHYLGALIEILERNLDRLFQAYRIVDKSSMGAAAITTSGFNLNRERMAELLGFSEVQENSYGCIAAIDYLTEVYSTLKILFINLGRFIQDLGKWTSFELSYLYVPDEFV</sequence>
<dbReference type="GO" id="GO:0004056">
    <property type="term" value="F:argininosuccinate lyase activity"/>
    <property type="evidence" value="ECO:0007669"/>
    <property type="project" value="InterPro"/>
</dbReference>
<dbReference type="GO" id="GO:0005829">
    <property type="term" value="C:cytosol"/>
    <property type="evidence" value="ECO:0007669"/>
    <property type="project" value="TreeGrafter"/>
</dbReference>
<dbReference type="PRINTS" id="PR00149">
    <property type="entry name" value="FUMRATELYASE"/>
</dbReference>
<accession>X1L231</accession>